<sequence length="38" mass="4448">MLVRLERGDVKSLTNKKLVKHRVSKYNIPALSIRKENI</sequence>
<accession>A0A846R5Y3</accession>
<protein>
    <submittedName>
        <fullName evidence="1">Uncharacterized protein</fullName>
    </submittedName>
</protein>
<dbReference type="AlphaFoldDB" id="A0A846R5Y3"/>
<evidence type="ECO:0000313" key="2">
    <source>
        <dbReference type="Proteomes" id="UP000590442"/>
    </source>
</evidence>
<reference evidence="1 2" key="1">
    <citation type="submission" date="2020-03" db="EMBL/GenBank/DDBJ databases">
        <title>Genomic Encyclopedia of Type Strains, Phase IV (KMG-IV): sequencing the most valuable type-strain genomes for metagenomic binning, comparative biology and taxonomic classification.</title>
        <authorList>
            <person name="Goeker M."/>
        </authorList>
    </citation>
    <scope>NUCLEOTIDE SEQUENCE [LARGE SCALE GENOMIC DNA]</scope>
    <source>
        <strain evidence="1 2">DSM 29762</strain>
    </source>
</reference>
<dbReference type="EMBL" id="JAATJJ010000002">
    <property type="protein sequence ID" value="NJB72189.1"/>
    <property type="molecule type" value="Genomic_DNA"/>
</dbReference>
<comment type="caution">
    <text evidence="1">The sequence shown here is derived from an EMBL/GenBank/DDBJ whole genome shotgun (WGS) entry which is preliminary data.</text>
</comment>
<dbReference type="Proteomes" id="UP000590442">
    <property type="component" value="Unassembled WGS sequence"/>
</dbReference>
<name>A0A846R5Y3_9FLAO</name>
<gene>
    <name evidence="1" type="ORF">GGR42_002680</name>
</gene>
<organism evidence="1 2">
    <name type="scientific">Saonia flava</name>
    <dbReference type="NCBI Taxonomy" id="523696"/>
    <lineage>
        <taxon>Bacteria</taxon>
        <taxon>Pseudomonadati</taxon>
        <taxon>Bacteroidota</taxon>
        <taxon>Flavobacteriia</taxon>
        <taxon>Flavobacteriales</taxon>
        <taxon>Flavobacteriaceae</taxon>
        <taxon>Saonia</taxon>
    </lineage>
</organism>
<keyword evidence="2" id="KW-1185">Reference proteome</keyword>
<evidence type="ECO:0000313" key="1">
    <source>
        <dbReference type="EMBL" id="NJB72189.1"/>
    </source>
</evidence>
<proteinExistence type="predicted"/>